<comment type="similarity">
    <text evidence="1 3">Belongs to the short-chain dehydrogenases/reductases (SDR) family.</text>
</comment>
<reference evidence="4 5" key="1">
    <citation type="journal article" date="2014" name="Int. J. Syst. Evol. Microbiol.">
        <title>Complete genome sequence of Corynebacterium casei LMG S-19264T (=DSM 44701T), isolated from a smear-ripened cheese.</title>
        <authorList>
            <consortium name="US DOE Joint Genome Institute (JGI-PGF)"/>
            <person name="Walter F."/>
            <person name="Albersmeier A."/>
            <person name="Kalinowski J."/>
            <person name="Ruckert C."/>
        </authorList>
    </citation>
    <scope>NUCLEOTIDE SEQUENCE [LARGE SCALE GENOMIC DNA]</scope>
    <source>
        <strain evidence="4 5">CGMCC 4.7215</strain>
    </source>
</reference>
<protein>
    <submittedName>
        <fullName evidence="4">SDR family oxidoreductase</fullName>
        <ecNumber evidence="4">1.1.-.-</ecNumber>
    </submittedName>
</protein>
<name>A0ABD5X5P2_9EURY</name>
<proteinExistence type="inferred from homology"/>
<dbReference type="PRINTS" id="PR00081">
    <property type="entry name" value="GDHRDH"/>
</dbReference>
<dbReference type="AlphaFoldDB" id="A0ABD5X5P2"/>
<dbReference type="EC" id="1.1.-.-" evidence="4"/>
<dbReference type="CDD" id="cd05374">
    <property type="entry name" value="17beta-HSD-like_SDR_c"/>
    <property type="match status" value="1"/>
</dbReference>
<evidence type="ECO:0000313" key="4">
    <source>
        <dbReference type="EMBL" id="MFC7126292.1"/>
    </source>
</evidence>
<dbReference type="PRINTS" id="PR00080">
    <property type="entry name" value="SDRFAMILY"/>
</dbReference>
<dbReference type="GO" id="GO:0016491">
    <property type="term" value="F:oxidoreductase activity"/>
    <property type="evidence" value="ECO:0007669"/>
    <property type="project" value="UniProtKB-KW"/>
</dbReference>
<dbReference type="EMBL" id="JBHSZQ010000020">
    <property type="protein sequence ID" value="MFC7126292.1"/>
    <property type="molecule type" value="Genomic_DNA"/>
</dbReference>
<dbReference type="PANTHER" id="PTHR44169:SF6">
    <property type="entry name" value="NADPH-DEPENDENT 1-ACYLDIHYDROXYACETONE PHOSPHATE REDUCTASE"/>
    <property type="match status" value="1"/>
</dbReference>
<dbReference type="SUPFAM" id="SSF51735">
    <property type="entry name" value="NAD(P)-binding Rossmann-fold domains"/>
    <property type="match status" value="1"/>
</dbReference>
<dbReference type="Pfam" id="PF00106">
    <property type="entry name" value="adh_short"/>
    <property type="match status" value="1"/>
</dbReference>
<evidence type="ECO:0000313" key="5">
    <source>
        <dbReference type="Proteomes" id="UP001596414"/>
    </source>
</evidence>
<comment type="caution">
    <text evidence="4">The sequence shown here is derived from an EMBL/GenBank/DDBJ whole genome shotgun (WGS) entry which is preliminary data.</text>
</comment>
<dbReference type="InterPro" id="IPR020904">
    <property type="entry name" value="Sc_DH/Rdtase_CS"/>
</dbReference>
<organism evidence="4 5">
    <name type="scientific">Halovenus rubra</name>
    <dbReference type="NCBI Taxonomy" id="869890"/>
    <lineage>
        <taxon>Archaea</taxon>
        <taxon>Methanobacteriati</taxon>
        <taxon>Methanobacteriota</taxon>
        <taxon>Stenosarchaea group</taxon>
        <taxon>Halobacteria</taxon>
        <taxon>Halobacteriales</taxon>
        <taxon>Haloarculaceae</taxon>
        <taxon>Halovenus</taxon>
    </lineage>
</organism>
<dbReference type="PROSITE" id="PS00061">
    <property type="entry name" value="ADH_SHORT"/>
    <property type="match status" value="1"/>
</dbReference>
<accession>A0ABD5X5P2</accession>
<keyword evidence="2 4" id="KW-0560">Oxidoreductase</keyword>
<dbReference type="RefSeq" id="WP_267635846.1">
    <property type="nucleotide sequence ID" value="NZ_JAODIY010000001.1"/>
</dbReference>
<dbReference type="Proteomes" id="UP001596414">
    <property type="component" value="Unassembled WGS sequence"/>
</dbReference>
<evidence type="ECO:0000256" key="2">
    <source>
        <dbReference type="ARBA" id="ARBA00023002"/>
    </source>
</evidence>
<dbReference type="InterPro" id="IPR036291">
    <property type="entry name" value="NAD(P)-bd_dom_sf"/>
</dbReference>
<dbReference type="PANTHER" id="PTHR44169">
    <property type="entry name" value="NADPH-DEPENDENT 1-ACYLDIHYDROXYACETONE PHOSPHATE REDUCTASE"/>
    <property type="match status" value="1"/>
</dbReference>
<dbReference type="Gene3D" id="3.40.50.720">
    <property type="entry name" value="NAD(P)-binding Rossmann-like Domain"/>
    <property type="match status" value="1"/>
</dbReference>
<evidence type="ECO:0000256" key="3">
    <source>
        <dbReference type="RuleBase" id="RU000363"/>
    </source>
</evidence>
<sequence>MTDETVLITGCSSGIGRATAELFLDDGWTVYATSRNADDITDLADDGARTDALDVTSNDDVARVIDRIDDEIGSLDCLVNNAGYGLYGPLEDIPATELHDQFDVNVYGPHRLIRAALPLLRVAEGTVCNVSSVQGRLSVPGGGAYSGSKFALEAMSDALRAEVEPFNVDVVLIEPGPVETNFQERAGSEADDLIPGNEYDWVYESIEDSTTVSGSLPITSTPEEVATTIHDAASVSAPETRYPVGRFARLVVNTRLLPDRVRDAVFGLVRRFA</sequence>
<evidence type="ECO:0000256" key="1">
    <source>
        <dbReference type="ARBA" id="ARBA00006484"/>
    </source>
</evidence>
<gene>
    <name evidence="4" type="ORF">ACFQJ7_09635</name>
</gene>
<dbReference type="InterPro" id="IPR002347">
    <property type="entry name" value="SDR_fam"/>
</dbReference>